<comment type="caution">
    <text evidence="7">The sequence shown here is derived from an EMBL/GenBank/DDBJ whole genome shotgun (WGS) entry which is preliminary data.</text>
</comment>
<feature type="transmembrane region" description="Helical" evidence="6">
    <location>
        <begin position="484"/>
        <end position="504"/>
    </location>
</feature>
<organism evidence="7 8">
    <name type="scientific">Mycena albidolilacea</name>
    <dbReference type="NCBI Taxonomy" id="1033008"/>
    <lineage>
        <taxon>Eukaryota</taxon>
        <taxon>Fungi</taxon>
        <taxon>Dikarya</taxon>
        <taxon>Basidiomycota</taxon>
        <taxon>Agaricomycotina</taxon>
        <taxon>Agaricomycetes</taxon>
        <taxon>Agaricomycetidae</taxon>
        <taxon>Agaricales</taxon>
        <taxon>Marasmiineae</taxon>
        <taxon>Mycenaceae</taxon>
        <taxon>Mycena</taxon>
    </lineage>
</organism>
<evidence type="ECO:0000313" key="8">
    <source>
        <dbReference type="Proteomes" id="UP001218218"/>
    </source>
</evidence>
<dbReference type="Pfam" id="PF03006">
    <property type="entry name" value="HlyIII"/>
    <property type="match status" value="1"/>
</dbReference>
<dbReference type="EMBL" id="JARIHO010000020">
    <property type="protein sequence ID" value="KAJ7347063.1"/>
    <property type="molecule type" value="Genomic_DNA"/>
</dbReference>
<gene>
    <name evidence="7" type="ORF">DFH08DRAFT_1007670</name>
</gene>
<dbReference type="PANTHER" id="PTHR20855:SF97">
    <property type="entry name" value="ADIPOR-LIKE RECEPTOR IZH3-RELATED"/>
    <property type="match status" value="1"/>
</dbReference>
<proteinExistence type="predicted"/>
<sequence>MSAPPPRAAPPRLPPCRPLPPSLEALDLSPTSPAQALSSLRFLVLSYLADLERLIESADWASASTALDMLHAIRADVRSHLPDLPDLSLPDLHLPDVKSLVASIDFSRPLSYVPTLSARLRSLHAELAAEFLSISRPSFDFEFRRPSFDFDFRRPSFDFDFEFTRPSFDLSAPPVLRDILDAFSADVDAFLAELPSLSELPSAFDAFLADFPASLSRTNSSPSPADEFPSEEAALARADYGSRLVNYSDLPLDWRNNQWVVTGYRFIPLSRWPRLLLSVFQLHNETLNIHTHFLPLLIWGAAFYGLELPFPSSLSSFLPSPLASASSSWSRYTPFAPPRAGPLPADEALFTLFALACLACSSLWHTMAGCAHKRGMETCARIDYVGIGWLIAMSIATVVHHGYACAERLSTLAAWPAYHPVGAACLVLCAAAGVSGNVLPFCDWFNRVENRLWRLAFFVGISFSAIAPMGGIAVLSGWGVMWRFIAPIGPSLLYYVLGLVVYALQVPERFLGGGTKGAQGKGWRAWVGRVCDMCGGGSHAIWHVFIVLAMRAHRDGIREMRRAAETGGCAIGV</sequence>
<evidence type="ECO:0000256" key="2">
    <source>
        <dbReference type="ARBA" id="ARBA00022692"/>
    </source>
</evidence>
<keyword evidence="8" id="KW-1185">Reference proteome</keyword>
<dbReference type="GO" id="GO:0006882">
    <property type="term" value="P:intracellular zinc ion homeostasis"/>
    <property type="evidence" value="ECO:0007669"/>
    <property type="project" value="TreeGrafter"/>
</dbReference>
<evidence type="ECO:0000256" key="6">
    <source>
        <dbReference type="SAM" id="Phobius"/>
    </source>
</evidence>
<evidence type="ECO:0000256" key="1">
    <source>
        <dbReference type="ARBA" id="ARBA00004141"/>
    </source>
</evidence>
<dbReference type="GO" id="GO:0038023">
    <property type="term" value="F:signaling receptor activity"/>
    <property type="evidence" value="ECO:0007669"/>
    <property type="project" value="TreeGrafter"/>
</dbReference>
<keyword evidence="2 6" id="KW-0812">Transmembrane</keyword>
<feature type="binding site" evidence="5">
    <location>
        <position position="543"/>
    </location>
    <ligand>
        <name>Zn(2+)</name>
        <dbReference type="ChEBI" id="CHEBI:29105"/>
    </ligand>
</feature>
<comment type="subcellular location">
    <subcellularLocation>
        <location evidence="1">Membrane</location>
        <topology evidence="1">Multi-pass membrane protein</topology>
    </subcellularLocation>
</comment>
<keyword evidence="3 6" id="KW-1133">Transmembrane helix</keyword>
<feature type="binding site" evidence="5">
    <location>
        <position position="365"/>
    </location>
    <ligand>
        <name>Zn(2+)</name>
        <dbReference type="ChEBI" id="CHEBI:29105"/>
    </ligand>
</feature>
<dbReference type="InterPro" id="IPR004254">
    <property type="entry name" value="AdipoR/HlyIII-related"/>
</dbReference>
<protein>
    <submittedName>
        <fullName evidence="7">Hemolysin-III related-domain-containing protein</fullName>
    </submittedName>
</protein>
<dbReference type="GO" id="GO:0046872">
    <property type="term" value="F:metal ion binding"/>
    <property type="evidence" value="ECO:0007669"/>
    <property type="project" value="UniProtKB-KW"/>
</dbReference>
<dbReference type="PANTHER" id="PTHR20855">
    <property type="entry name" value="ADIPOR/PROGESTIN RECEPTOR-RELATED"/>
    <property type="match status" value="1"/>
</dbReference>
<dbReference type="GO" id="GO:0016020">
    <property type="term" value="C:membrane"/>
    <property type="evidence" value="ECO:0007669"/>
    <property type="project" value="UniProtKB-SubCell"/>
</dbReference>
<evidence type="ECO:0000256" key="5">
    <source>
        <dbReference type="PIRSR" id="PIRSR604254-1"/>
    </source>
</evidence>
<feature type="transmembrane region" description="Helical" evidence="6">
    <location>
        <begin position="452"/>
        <end position="478"/>
    </location>
</feature>
<evidence type="ECO:0000256" key="4">
    <source>
        <dbReference type="ARBA" id="ARBA00023136"/>
    </source>
</evidence>
<dbReference type="AlphaFoldDB" id="A0AAD7A0J5"/>
<evidence type="ECO:0000256" key="3">
    <source>
        <dbReference type="ARBA" id="ARBA00022989"/>
    </source>
</evidence>
<keyword evidence="5" id="KW-0479">Metal-binding</keyword>
<keyword evidence="5" id="KW-0862">Zinc</keyword>
<reference evidence="7" key="1">
    <citation type="submission" date="2023-03" db="EMBL/GenBank/DDBJ databases">
        <title>Massive genome expansion in bonnet fungi (Mycena s.s.) driven by repeated elements and novel gene families across ecological guilds.</title>
        <authorList>
            <consortium name="Lawrence Berkeley National Laboratory"/>
            <person name="Harder C.B."/>
            <person name="Miyauchi S."/>
            <person name="Viragh M."/>
            <person name="Kuo A."/>
            <person name="Thoen E."/>
            <person name="Andreopoulos B."/>
            <person name="Lu D."/>
            <person name="Skrede I."/>
            <person name="Drula E."/>
            <person name="Henrissat B."/>
            <person name="Morin E."/>
            <person name="Kohler A."/>
            <person name="Barry K."/>
            <person name="LaButti K."/>
            <person name="Morin E."/>
            <person name="Salamov A."/>
            <person name="Lipzen A."/>
            <person name="Mereny Z."/>
            <person name="Hegedus B."/>
            <person name="Baldrian P."/>
            <person name="Stursova M."/>
            <person name="Weitz H."/>
            <person name="Taylor A."/>
            <person name="Grigoriev I.V."/>
            <person name="Nagy L.G."/>
            <person name="Martin F."/>
            <person name="Kauserud H."/>
        </authorList>
    </citation>
    <scope>NUCLEOTIDE SEQUENCE</scope>
    <source>
        <strain evidence="7">CBHHK002</strain>
    </source>
</reference>
<feature type="transmembrane region" description="Helical" evidence="6">
    <location>
        <begin position="348"/>
        <end position="370"/>
    </location>
</feature>
<feature type="transmembrane region" description="Helical" evidence="6">
    <location>
        <begin position="421"/>
        <end position="440"/>
    </location>
</feature>
<accession>A0AAD7A0J5</accession>
<evidence type="ECO:0000313" key="7">
    <source>
        <dbReference type="EMBL" id="KAJ7347063.1"/>
    </source>
</evidence>
<feature type="transmembrane region" description="Helical" evidence="6">
    <location>
        <begin position="382"/>
        <end position="401"/>
    </location>
</feature>
<dbReference type="Proteomes" id="UP001218218">
    <property type="component" value="Unassembled WGS sequence"/>
</dbReference>
<name>A0AAD7A0J5_9AGAR</name>
<feature type="binding site" evidence="5">
    <location>
        <position position="539"/>
    </location>
    <ligand>
        <name>Zn(2+)</name>
        <dbReference type="ChEBI" id="CHEBI:29105"/>
    </ligand>
</feature>
<keyword evidence="4 6" id="KW-0472">Membrane</keyword>